<accession>A0ACC0WZ03</accession>
<name>A0ACC0WZ03_9ROSI</name>
<keyword evidence="2" id="KW-1185">Reference proteome</keyword>
<comment type="caution">
    <text evidence="1">The sequence shown here is derived from an EMBL/GenBank/DDBJ whole genome shotgun (WGS) entry which is preliminary data.</text>
</comment>
<protein>
    <submittedName>
        <fullName evidence="1">Uncharacterized protein</fullName>
    </submittedName>
</protein>
<dbReference type="EMBL" id="CM047750">
    <property type="protein sequence ID" value="KAJ0006829.1"/>
    <property type="molecule type" value="Genomic_DNA"/>
</dbReference>
<sequence>MQRPFGDFYPPFFWFSPRVGHSSKGVLMLIFFLMRGFVKCCPWCSTSEVL</sequence>
<evidence type="ECO:0000313" key="2">
    <source>
        <dbReference type="Proteomes" id="UP001163603"/>
    </source>
</evidence>
<reference evidence="2" key="1">
    <citation type="journal article" date="2023" name="G3 (Bethesda)">
        <title>Genome assembly and association tests identify interacting loci associated with vigor, precocity, and sex in interspecific pistachio rootstocks.</title>
        <authorList>
            <person name="Palmer W."/>
            <person name="Jacygrad E."/>
            <person name="Sagayaradj S."/>
            <person name="Cavanaugh K."/>
            <person name="Han R."/>
            <person name="Bertier L."/>
            <person name="Beede B."/>
            <person name="Kafkas S."/>
            <person name="Golino D."/>
            <person name="Preece J."/>
            <person name="Michelmore R."/>
        </authorList>
    </citation>
    <scope>NUCLEOTIDE SEQUENCE [LARGE SCALE GENOMIC DNA]</scope>
</reference>
<proteinExistence type="predicted"/>
<evidence type="ECO:0000313" key="1">
    <source>
        <dbReference type="EMBL" id="KAJ0006829.1"/>
    </source>
</evidence>
<dbReference type="Proteomes" id="UP001163603">
    <property type="component" value="Chromosome 15"/>
</dbReference>
<organism evidence="1 2">
    <name type="scientific">Pistacia integerrima</name>
    <dbReference type="NCBI Taxonomy" id="434235"/>
    <lineage>
        <taxon>Eukaryota</taxon>
        <taxon>Viridiplantae</taxon>
        <taxon>Streptophyta</taxon>
        <taxon>Embryophyta</taxon>
        <taxon>Tracheophyta</taxon>
        <taxon>Spermatophyta</taxon>
        <taxon>Magnoliopsida</taxon>
        <taxon>eudicotyledons</taxon>
        <taxon>Gunneridae</taxon>
        <taxon>Pentapetalae</taxon>
        <taxon>rosids</taxon>
        <taxon>malvids</taxon>
        <taxon>Sapindales</taxon>
        <taxon>Anacardiaceae</taxon>
        <taxon>Pistacia</taxon>
    </lineage>
</organism>
<gene>
    <name evidence="1" type="ORF">Pint_29182</name>
</gene>